<dbReference type="AlphaFoldDB" id="A0AAV7HSX8"/>
<sequence>MNITICSIRATISPFLSYVVESEVIKDADKDGKNVVVEVDPPSQSGEQTPDQVEQVSIKEVASKILGMDQELPVKDSSVVEKRFSQKVNTFRTIDKHFQKMNITFVRVCIICP</sequence>
<proteinExistence type="predicted"/>
<name>A0AAV7HSX8_COTGL</name>
<organism evidence="1 2">
    <name type="scientific">Cotesia glomerata</name>
    <name type="common">Lepidopteran parasitic wasp</name>
    <name type="synonym">Apanteles glomeratus</name>
    <dbReference type="NCBI Taxonomy" id="32391"/>
    <lineage>
        <taxon>Eukaryota</taxon>
        <taxon>Metazoa</taxon>
        <taxon>Ecdysozoa</taxon>
        <taxon>Arthropoda</taxon>
        <taxon>Hexapoda</taxon>
        <taxon>Insecta</taxon>
        <taxon>Pterygota</taxon>
        <taxon>Neoptera</taxon>
        <taxon>Endopterygota</taxon>
        <taxon>Hymenoptera</taxon>
        <taxon>Apocrita</taxon>
        <taxon>Ichneumonoidea</taxon>
        <taxon>Braconidae</taxon>
        <taxon>Microgastrinae</taxon>
        <taxon>Cotesia</taxon>
    </lineage>
</organism>
<accession>A0AAV7HSX8</accession>
<dbReference type="EMBL" id="JAHXZJ010002982">
    <property type="protein sequence ID" value="KAH0534806.1"/>
    <property type="molecule type" value="Genomic_DNA"/>
</dbReference>
<protein>
    <submittedName>
        <fullName evidence="1">Uncharacterized protein</fullName>
    </submittedName>
</protein>
<evidence type="ECO:0000313" key="2">
    <source>
        <dbReference type="Proteomes" id="UP000826195"/>
    </source>
</evidence>
<comment type="caution">
    <text evidence="1">The sequence shown here is derived from an EMBL/GenBank/DDBJ whole genome shotgun (WGS) entry which is preliminary data.</text>
</comment>
<keyword evidence="2" id="KW-1185">Reference proteome</keyword>
<evidence type="ECO:0000313" key="1">
    <source>
        <dbReference type="EMBL" id="KAH0534806.1"/>
    </source>
</evidence>
<gene>
    <name evidence="1" type="ORF">KQX54_008718</name>
</gene>
<reference evidence="1 2" key="1">
    <citation type="journal article" date="2021" name="J. Hered.">
        <title>A chromosome-level genome assembly of the parasitoid wasp, Cotesia glomerata (Hymenoptera: Braconidae).</title>
        <authorList>
            <person name="Pinto B.J."/>
            <person name="Weis J.J."/>
            <person name="Gamble T."/>
            <person name="Ode P.J."/>
            <person name="Paul R."/>
            <person name="Zaspel J.M."/>
        </authorList>
    </citation>
    <scope>NUCLEOTIDE SEQUENCE [LARGE SCALE GENOMIC DNA]</scope>
    <source>
        <strain evidence="1">CgM1</strain>
    </source>
</reference>
<dbReference type="Proteomes" id="UP000826195">
    <property type="component" value="Unassembled WGS sequence"/>
</dbReference>